<organism evidence="2 3">
    <name type="scientific">Streptomyces anulatus</name>
    <name type="common">Streptomyces chrysomallus</name>
    <dbReference type="NCBI Taxonomy" id="1892"/>
    <lineage>
        <taxon>Bacteria</taxon>
        <taxon>Bacillati</taxon>
        <taxon>Actinomycetota</taxon>
        <taxon>Actinomycetes</taxon>
        <taxon>Kitasatosporales</taxon>
        <taxon>Streptomycetaceae</taxon>
        <taxon>Streptomyces</taxon>
    </lineage>
</organism>
<feature type="transmembrane region" description="Helical" evidence="1">
    <location>
        <begin position="32"/>
        <end position="48"/>
    </location>
</feature>
<evidence type="ECO:0000313" key="2">
    <source>
        <dbReference type="EMBL" id="NEC00422.1"/>
    </source>
</evidence>
<dbReference type="EMBL" id="JAAGMS010000228">
    <property type="protein sequence ID" value="NEC00422.1"/>
    <property type="molecule type" value="Genomic_DNA"/>
</dbReference>
<keyword evidence="1" id="KW-0472">Membrane</keyword>
<dbReference type="RefSeq" id="WP_164221065.1">
    <property type="nucleotide sequence ID" value="NZ_JAAGMS010000228.1"/>
</dbReference>
<protein>
    <submittedName>
        <fullName evidence="2">Uncharacterized protein</fullName>
    </submittedName>
</protein>
<dbReference type="AlphaFoldDB" id="A0A7K3REI1"/>
<feature type="transmembrane region" description="Helical" evidence="1">
    <location>
        <begin position="6"/>
        <end position="25"/>
    </location>
</feature>
<sequence>MPFALHVIAVLLPELVLTCVLLRWLPSKRERWVAAMPLPVTIMVALILSSATEASWPGVLAACAGFLWGGLLALTPFRGWVSSWTLPSPDGTRLRWRETVLVAVGVLTPFSGKRMDAALEKAFATRRVVRARGPFPLVLGVALMVLPAVLAVGAGWATGSAGWA</sequence>
<keyword evidence="1" id="KW-1133">Transmembrane helix</keyword>
<accession>A0A7K3REI1</accession>
<feature type="transmembrane region" description="Helical" evidence="1">
    <location>
        <begin position="135"/>
        <end position="157"/>
    </location>
</feature>
<evidence type="ECO:0000313" key="3">
    <source>
        <dbReference type="Proteomes" id="UP000470951"/>
    </source>
</evidence>
<feature type="transmembrane region" description="Helical" evidence="1">
    <location>
        <begin position="54"/>
        <end position="74"/>
    </location>
</feature>
<comment type="caution">
    <text evidence="2">The sequence shown here is derived from an EMBL/GenBank/DDBJ whole genome shotgun (WGS) entry which is preliminary data.</text>
</comment>
<gene>
    <name evidence="2" type="ORF">G3I58_20945</name>
</gene>
<evidence type="ECO:0000256" key="1">
    <source>
        <dbReference type="SAM" id="Phobius"/>
    </source>
</evidence>
<name>A0A7K3REI1_STRAQ</name>
<reference evidence="2 3" key="1">
    <citation type="submission" date="2020-01" db="EMBL/GenBank/DDBJ databases">
        <title>Insect and environment-associated Actinomycetes.</title>
        <authorList>
            <person name="Currrie C."/>
            <person name="Chevrette M."/>
            <person name="Carlson C."/>
            <person name="Stubbendieck R."/>
            <person name="Wendt-Pienkowski E."/>
        </authorList>
    </citation>
    <scope>NUCLEOTIDE SEQUENCE [LARGE SCALE GENOMIC DNA]</scope>
    <source>
        <strain evidence="2 3">SID7903</strain>
    </source>
</reference>
<proteinExistence type="predicted"/>
<keyword evidence="1" id="KW-0812">Transmembrane</keyword>
<dbReference type="Proteomes" id="UP000470951">
    <property type="component" value="Unassembled WGS sequence"/>
</dbReference>